<dbReference type="InterPro" id="IPR002701">
    <property type="entry name" value="CM_II_prokaryot"/>
</dbReference>
<comment type="caution">
    <text evidence="5">The sequence shown here is derived from an EMBL/GenBank/DDBJ whole genome shotgun (WGS) entry which is preliminary data.</text>
</comment>
<protein>
    <recommendedName>
        <fullName evidence="1">chorismate mutase</fullName>
        <ecNumber evidence="1">5.4.99.5</ecNumber>
    </recommendedName>
</protein>
<dbReference type="EMBL" id="VMRY01000003">
    <property type="protein sequence ID" value="TVT59666.1"/>
    <property type="molecule type" value="Genomic_DNA"/>
</dbReference>
<feature type="domain" description="Chorismate mutase" evidence="3">
    <location>
        <begin position="1"/>
        <end position="89"/>
    </location>
</feature>
<dbReference type="InterPro" id="IPR003099">
    <property type="entry name" value="Prephen_DH"/>
</dbReference>
<dbReference type="InterPro" id="IPR008927">
    <property type="entry name" value="6-PGluconate_DH-like_C_sf"/>
</dbReference>
<dbReference type="InterPro" id="IPR050812">
    <property type="entry name" value="Preph/Arog_dehydrog"/>
</dbReference>
<dbReference type="Pfam" id="PF01817">
    <property type="entry name" value="CM_2"/>
    <property type="match status" value="1"/>
</dbReference>
<evidence type="ECO:0000313" key="5">
    <source>
        <dbReference type="EMBL" id="TVT59666.1"/>
    </source>
</evidence>
<dbReference type="InterPro" id="IPR046826">
    <property type="entry name" value="PDH_N"/>
</dbReference>
<dbReference type="EC" id="5.4.99.5" evidence="1"/>
<dbReference type="GO" id="GO:0070403">
    <property type="term" value="F:NAD+ binding"/>
    <property type="evidence" value="ECO:0007669"/>
    <property type="project" value="InterPro"/>
</dbReference>
<feature type="domain" description="Prephenate/arogenate dehydrogenase" evidence="4">
    <location>
        <begin position="99"/>
        <end position="367"/>
    </location>
</feature>
<dbReference type="SMART" id="SM00830">
    <property type="entry name" value="CM_2"/>
    <property type="match status" value="1"/>
</dbReference>
<reference evidence="5 6" key="1">
    <citation type="submission" date="2019-07" db="EMBL/GenBank/DDBJ databases">
        <title>The pathways for chlorine oxyanion respiration interact through the shared metabolite chlorate.</title>
        <authorList>
            <person name="Barnum T.P."/>
            <person name="Cheng Y."/>
            <person name="Hill K.A."/>
            <person name="Lucas L.N."/>
            <person name="Carlson H.K."/>
            <person name="Coates J.D."/>
        </authorList>
    </citation>
    <scope>NUCLEOTIDE SEQUENCE [LARGE SCALE GENOMIC DNA]</scope>
    <source>
        <strain evidence="5">BK-3</strain>
    </source>
</reference>
<evidence type="ECO:0000256" key="1">
    <source>
        <dbReference type="ARBA" id="ARBA00012404"/>
    </source>
</evidence>
<dbReference type="Gene3D" id="3.40.50.720">
    <property type="entry name" value="NAD(P)-binding Rossmann-like Domain"/>
    <property type="match status" value="1"/>
</dbReference>
<keyword evidence="2" id="KW-0560">Oxidoreductase</keyword>
<dbReference type="PROSITE" id="PS51168">
    <property type="entry name" value="CHORISMATE_MUT_2"/>
    <property type="match status" value="1"/>
</dbReference>
<dbReference type="PANTHER" id="PTHR21363:SF0">
    <property type="entry name" value="PREPHENATE DEHYDROGENASE [NADP(+)]"/>
    <property type="match status" value="1"/>
</dbReference>
<dbReference type="SUPFAM" id="SSF48600">
    <property type="entry name" value="Chorismate mutase II"/>
    <property type="match status" value="1"/>
</dbReference>
<dbReference type="PROSITE" id="PS51176">
    <property type="entry name" value="PDH_ADH"/>
    <property type="match status" value="1"/>
</dbReference>
<sequence length="367" mass="39872">MKDLQALREKLSSLDVELLEMVARRQEIVAEIGRVKSSAGRGTRDYAREKDVLNLARQTARRVGVDEDIGEEMFRLLIRASLAAQELDKVTSERTGSGKRALVVGGAGQMGQWFVRFLDAQGYSIELCDPKPAASGHPRFATLDDTDLAHDLIVLATPIRESVSLLEQLTSRKPTGVVFDISSLKGPLAGSLQNLVTAGCLVTSIHPMFGPDTELLSGRNVVFVDLGVPEATATVRELFSSTMAEQVSMSLDGHDHAMAYVLGLSHAVNIAFFNALSQSGEEAEELAKLSSSTFDAQMDVASRVAEENPYLYFEIQSLNTHSPRALVTLLNAVTQVAGRVLDGDEKGFVELMAQGKAFLARRPEDRP</sequence>
<dbReference type="InterPro" id="IPR036291">
    <property type="entry name" value="NAD(P)-bd_dom_sf"/>
</dbReference>
<dbReference type="InterPro" id="IPR036979">
    <property type="entry name" value="CM_dom_sf"/>
</dbReference>
<dbReference type="STRING" id="1543721.AAY24_13490"/>
<proteinExistence type="predicted"/>
<dbReference type="Gene3D" id="1.10.3660.10">
    <property type="entry name" value="6-phosphogluconate dehydrogenase C-terminal like domain"/>
    <property type="match status" value="1"/>
</dbReference>
<evidence type="ECO:0000259" key="4">
    <source>
        <dbReference type="PROSITE" id="PS51176"/>
    </source>
</evidence>
<dbReference type="GO" id="GO:0006571">
    <property type="term" value="P:tyrosine biosynthetic process"/>
    <property type="evidence" value="ECO:0007669"/>
    <property type="project" value="InterPro"/>
</dbReference>
<dbReference type="SUPFAM" id="SSF51735">
    <property type="entry name" value="NAD(P)-binding Rossmann-fold domains"/>
    <property type="match status" value="1"/>
</dbReference>
<dbReference type="GO" id="GO:0008977">
    <property type="term" value="F:prephenate dehydrogenase (NAD+) activity"/>
    <property type="evidence" value="ECO:0007669"/>
    <property type="project" value="InterPro"/>
</dbReference>
<evidence type="ECO:0000256" key="2">
    <source>
        <dbReference type="ARBA" id="ARBA00023002"/>
    </source>
</evidence>
<dbReference type="GO" id="GO:0004665">
    <property type="term" value="F:prephenate dehydrogenase (NADP+) activity"/>
    <property type="evidence" value="ECO:0007669"/>
    <property type="project" value="InterPro"/>
</dbReference>
<dbReference type="Proteomes" id="UP000317355">
    <property type="component" value="Unassembled WGS sequence"/>
</dbReference>
<accession>A0A558DF60</accession>
<dbReference type="GO" id="GO:0004106">
    <property type="term" value="F:chorismate mutase activity"/>
    <property type="evidence" value="ECO:0007669"/>
    <property type="project" value="UniProtKB-EC"/>
</dbReference>
<dbReference type="InterPro" id="IPR046825">
    <property type="entry name" value="PDH_C"/>
</dbReference>
<evidence type="ECO:0000313" key="6">
    <source>
        <dbReference type="Proteomes" id="UP000317355"/>
    </source>
</evidence>
<dbReference type="AlphaFoldDB" id="A0A558DF60"/>
<dbReference type="SUPFAM" id="SSF48179">
    <property type="entry name" value="6-phosphogluconate dehydrogenase C-terminal domain-like"/>
    <property type="match status" value="1"/>
</dbReference>
<organism evidence="5 6">
    <name type="scientific">Sedimenticola thiotaurini</name>
    <dbReference type="NCBI Taxonomy" id="1543721"/>
    <lineage>
        <taxon>Bacteria</taxon>
        <taxon>Pseudomonadati</taxon>
        <taxon>Pseudomonadota</taxon>
        <taxon>Gammaproteobacteria</taxon>
        <taxon>Chromatiales</taxon>
        <taxon>Sedimenticolaceae</taxon>
        <taxon>Sedimenticola</taxon>
    </lineage>
</organism>
<evidence type="ECO:0000259" key="3">
    <source>
        <dbReference type="PROSITE" id="PS51168"/>
    </source>
</evidence>
<dbReference type="InterPro" id="IPR036263">
    <property type="entry name" value="Chorismate_II_sf"/>
</dbReference>
<dbReference type="GO" id="GO:0046417">
    <property type="term" value="P:chorismate metabolic process"/>
    <property type="evidence" value="ECO:0007669"/>
    <property type="project" value="InterPro"/>
</dbReference>
<dbReference type="Gene3D" id="1.20.59.10">
    <property type="entry name" value="Chorismate mutase"/>
    <property type="match status" value="1"/>
</dbReference>
<name>A0A558DF60_9GAMM</name>
<dbReference type="PANTHER" id="PTHR21363">
    <property type="entry name" value="PREPHENATE DEHYDROGENASE"/>
    <property type="match status" value="1"/>
</dbReference>
<dbReference type="Pfam" id="PF02153">
    <property type="entry name" value="PDH_N"/>
    <property type="match status" value="1"/>
</dbReference>
<dbReference type="Pfam" id="PF20463">
    <property type="entry name" value="PDH_C"/>
    <property type="match status" value="1"/>
</dbReference>
<gene>
    <name evidence="5" type="ORF">FHK82_01415</name>
</gene>